<evidence type="ECO:0000256" key="1">
    <source>
        <dbReference type="ARBA" id="ARBA00004651"/>
    </source>
</evidence>
<feature type="transmembrane region" description="Helical" evidence="6">
    <location>
        <begin position="261"/>
        <end position="280"/>
    </location>
</feature>
<feature type="transmembrane region" description="Helical" evidence="6">
    <location>
        <begin position="287"/>
        <end position="306"/>
    </location>
</feature>
<sequence>MTHTQTTNTNGTSLRSRRLLSDLFQPEWAIVPVLIVVMIVGTLLNSAFLSYDNFYGVVQQASELGVLTMGLTLVLIAGKFDLSLESTFGLAPMVGVYCLLEAGGSGLNLANLPILALLVIFAVGALIGAFNGVLVVYLRFNAFIATLATLILLRGISLGLTRGETLSDLPVLLTFAGDSTLMGVPVSFLVALGLLAILTVFMSRHRIGRMLYAVGGNQQAARVAGIPVERVLMGVFIVAGMLAALAGLLQAGRIASIPSSLGQNLIFNAFAAAVLGGVSLNGGRGTIAGACGGVLLLVLIQDVLVLSQVPAYWINATTGVIILIALYISKISGADKGN</sequence>
<evidence type="ECO:0000313" key="8">
    <source>
        <dbReference type="Proteomes" id="UP000702952"/>
    </source>
</evidence>
<dbReference type="AlphaFoldDB" id="A0AA44F6T1"/>
<feature type="transmembrane region" description="Helical" evidence="6">
    <location>
        <begin position="142"/>
        <end position="160"/>
    </location>
</feature>
<comment type="subcellular location">
    <subcellularLocation>
        <location evidence="1">Cell membrane</location>
        <topology evidence="1">Multi-pass membrane protein</topology>
    </subcellularLocation>
</comment>
<evidence type="ECO:0000313" key="7">
    <source>
        <dbReference type="EMBL" id="NTC29813.1"/>
    </source>
</evidence>
<dbReference type="GO" id="GO:0005886">
    <property type="term" value="C:plasma membrane"/>
    <property type="evidence" value="ECO:0007669"/>
    <property type="project" value="UniProtKB-SubCell"/>
</dbReference>
<evidence type="ECO:0000256" key="4">
    <source>
        <dbReference type="ARBA" id="ARBA00022989"/>
    </source>
</evidence>
<proteinExistence type="predicted"/>
<feature type="transmembrane region" description="Helical" evidence="6">
    <location>
        <begin position="180"/>
        <end position="201"/>
    </location>
</feature>
<evidence type="ECO:0000256" key="5">
    <source>
        <dbReference type="ARBA" id="ARBA00023136"/>
    </source>
</evidence>
<keyword evidence="4 6" id="KW-1133">Transmembrane helix</keyword>
<dbReference type="CDD" id="cd06579">
    <property type="entry name" value="TM_PBP1_transp_AraH_like"/>
    <property type="match status" value="1"/>
</dbReference>
<comment type="caution">
    <text evidence="7">The sequence shown here is derived from an EMBL/GenBank/DDBJ whole genome shotgun (WGS) entry which is preliminary data.</text>
</comment>
<feature type="transmembrane region" description="Helical" evidence="6">
    <location>
        <begin position="312"/>
        <end position="329"/>
    </location>
</feature>
<dbReference type="EMBL" id="JAAMAY010000027">
    <property type="protein sequence ID" value="NTC29813.1"/>
    <property type="molecule type" value="Genomic_DNA"/>
</dbReference>
<dbReference type="GO" id="GO:0022857">
    <property type="term" value="F:transmembrane transporter activity"/>
    <property type="evidence" value="ECO:0007669"/>
    <property type="project" value="InterPro"/>
</dbReference>
<feature type="transmembrane region" description="Helical" evidence="6">
    <location>
        <begin position="114"/>
        <end position="135"/>
    </location>
</feature>
<keyword evidence="3 6" id="KW-0812">Transmembrane</keyword>
<protein>
    <submittedName>
        <fullName evidence="7">ABC transporter permease</fullName>
    </submittedName>
</protein>
<gene>
    <name evidence="7" type="ORF">G6M46_16905</name>
</gene>
<keyword evidence="2" id="KW-1003">Cell membrane</keyword>
<dbReference type="PANTHER" id="PTHR32196">
    <property type="entry name" value="ABC TRANSPORTER PERMEASE PROTEIN YPHD-RELATED-RELATED"/>
    <property type="match status" value="1"/>
</dbReference>
<dbReference type="InterPro" id="IPR001851">
    <property type="entry name" value="ABC_transp_permease"/>
</dbReference>
<accession>A0AA44F6T1</accession>
<dbReference type="RefSeq" id="WP_174019067.1">
    <property type="nucleotide sequence ID" value="NZ_JAAMAW010000021.1"/>
</dbReference>
<feature type="transmembrane region" description="Helical" evidence="6">
    <location>
        <begin position="231"/>
        <end position="249"/>
    </location>
</feature>
<organism evidence="7 8">
    <name type="scientific">Agrobacterium tumefaciens</name>
    <dbReference type="NCBI Taxonomy" id="358"/>
    <lineage>
        <taxon>Bacteria</taxon>
        <taxon>Pseudomonadati</taxon>
        <taxon>Pseudomonadota</taxon>
        <taxon>Alphaproteobacteria</taxon>
        <taxon>Hyphomicrobiales</taxon>
        <taxon>Rhizobiaceae</taxon>
        <taxon>Rhizobium/Agrobacterium group</taxon>
        <taxon>Agrobacterium</taxon>
        <taxon>Agrobacterium tumefaciens complex</taxon>
    </lineage>
</organism>
<evidence type="ECO:0000256" key="3">
    <source>
        <dbReference type="ARBA" id="ARBA00022692"/>
    </source>
</evidence>
<evidence type="ECO:0000256" key="6">
    <source>
        <dbReference type="SAM" id="Phobius"/>
    </source>
</evidence>
<dbReference type="Proteomes" id="UP000702952">
    <property type="component" value="Unassembled WGS sequence"/>
</dbReference>
<keyword evidence="5 6" id="KW-0472">Membrane</keyword>
<feature type="transmembrane region" description="Helical" evidence="6">
    <location>
        <begin position="28"/>
        <end position="49"/>
    </location>
</feature>
<feature type="transmembrane region" description="Helical" evidence="6">
    <location>
        <begin position="61"/>
        <end position="80"/>
    </location>
</feature>
<dbReference type="Pfam" id="PF02653">
    <property type="entry name" value="BPD_transp_2"/>
    <property type="match status" value="1"/>
</dbReference>
<reference evidence="7" key="1">
    <citation type="journal article" date="2020" name="Science">
        <title>Unexpected conservation and global transmission of agrobacterial virulence plasmids.</title>
        <authorList>
            <person name="Weisberg A.J."/>
            <person name="Davis E.W. 2nd"/>
            <person name="Tabima J."/>
            <person name="Belcher M.S."/>
            <person name="Miller M."/>
            <person name="Kuo C.H."/>
            <person name="Loper J.E."/>
            <person name="Grunwald N.J."/>
            <person name="Putnam M.L."/>
            <person name="Chang J.H."/>
        </authorList>
    </citation>
    <scope>NUCLEOTIDE SEQUENCE</scope>
    <source>
        <strain evidence="7">17-1853-1a</strain>
    </source>
</reference>
<evidence type="ECO:0000256" key="2">
    <source>
        <dbReference type="ARBA" id="ARBA00022475"/>
    </source>
</evidence>
<name>A0AA44F6T1_AGRTU</name>